<evidence type="ECO:0000313" key="3">
    <source>
        <dbReference type="Proteomes" id="UP000225740"/>
    </source>
</evidence>
<dbReference type="EMBL" id="NIZW01000029">
    <property type="protein sequence ID" value="PHQ32277.1"/>
    <property type="molecule type" value="Genomic_DNA"/>
</dbReference>
<evidence type="ECO:0000256" key="1">
    <source>
        <dbReference type="SAM" id="Phobius"/>
    </source>
</evidence>
<keyword evidence="1" id="KW-0472">Membrane</keyword>
<feature type="transmembrane region" description="Helical" evidence="1">
    <location>
        <begin position="124"/>
        <end position="143"/>
    </location>
</feature>
<feature type="transmembrane region" description="Helical" evidence="1">
    <location>
        <begin position="149"/>
        <end position="168"/>
    </location>
</feature>
<name>A0A2G1VZS8_9BACT</name>
<feature type="transmembrane region" description="Helical" evidence="1">
    <location>
        <begin position="41"/>
        <end position="60"/>
    </location>
</feature>
<comment type="caution">
    <text evidence="2">The sequence shown here is derived from an EMBL/GenBank/DDBJ whole genome shotgun (WGS) entry which is preliminary data.</text>
</comment>
<dbReference type="AlphaFoldDB" id="A0A2G1VZS8"/>
<dbReference type="RefSeq" id="WP_099263609.1">
    <property type="nucleotide sequence ID" value="NZ_NIZW01000029.1"/>
</dbReference>
<dbReference type="GeneID" id="90611426"/>
<sequence>MNFDEIQLIWNSQAATKESLERESILLAVVEKEQSLRRLTAITDGVMIATLLFVAVMFFRDPVLQGHDLVLILPGIVCLAAAGWLFKWRRDRQHRHLGFEQSLRGLIDKSIDGLDDRISQMRNFVWWFAVPNVLGLIIALFIIDPARRYLLYLVFGPAFAICMGLAIWQINREIRSRLLPEKQRFEQLRTQMTNDQ</sequence>
<protein>
    <submittedName>
        <fullName evidence="2">Uncharacterized protein</fullName>
    </submittedName>
</protein>
<keyword evidence="1" id="KW-1133">Transmembrane helix</keyword>
<feature type="transmembrane region" description="Helical" evidence="1">
    <location>
        <begin position="66"/>
        <end position="86"/>
    </location>
</feature>
<dbReference type="Proteomes" id="UP000225740">
    <property type="component" value="Unassembled WGS sequence"/>
</dbReference>
<evidence type="ECO:0000313" key="2">
    <source>
        <dbReference type="EMBL" id="PHQ32277.1"/>
    </source>
</evidence>
<organism evidence="2 3">
    <name type="scientific">Rhodopirellula bahusiensis</name>
    <dbReference type="NCBI Taxonomy" id="2014065"/>
    <lineage>
        <taxon>Bacteria</taxon>
        <taxon>Pseudomonadati</taxon>
        <taxon>Planctomycetota</taxon>
        <taxon>Planctomycetia</taxon>
        <taxon>Pirellulales</taxon>
        <taxon>Pirellulaceae</taxon>
        <taxon>Rhodopirellula</taxon>
    </lineage>
</organism>
<accession>A0A2G1VZS8</accession>
<dbReference type="OrthoDB" id="292126at2"/>
<gene>
    <name evidence="2" type="ORF">CEE69_26355</name>
</gene>
<keyword evidence="3" id="KW-1185">Reference proteome</keyword>
<proteinExistence type="predicted"/>
<reference evidence="2 3" key="1">
    <citation type="submission" date="2017-06" db="EMBL/GenBank/DDBJ databases">
        <title>Description of Rhodopirellula bahusiensis sp. nov.</title>
        <authorList>
            <person name="Kizina J."/>
            <person name="Harder J."/>
        </authorList>
    </citation>
    <scope>NUCLEOTIDE SEQUENCE [LARGE SCALE GENOMIC DNA]</scope>
    <source>
        <strain evidence="2 3">SWK21</strain>
    </source>
</reference>
<keyword evidence="1" id="KW-0812">Transmembrane</keyword>